<sequence length="189" mass="19460">MHGLASSARKVPGLKGLGAVSLVSLGVLFGGCKGCQDETPSAGSLAEDAGLRSGVKVPLPPGWSAQVATDGSFQAGPPGRPALRVDLKPGQGEQMPSSETLADTVRQQMKQFTLSLDQEEDTPSFSLLRVTMAPALSDGGLGPEAPAFFGARRVGDDLFLCASLPGASTEEVRLATEACRTIQVQAAPR</sequence>
<evidence type="ECO:0000313" key="1">
    <source>
        <dbReference type="EMBL" id="RKG94423.1"/>
    </source>
</evidence>
<organism evidence="1 2">
    <name type="scientific">Corallococcus carmarthensis</name>
    <dbReference type="NCBI Taxonomy" id="2316728"/>
    <lineage>
        <taxon>Bacteria</taxon>
        <taxon>Pseudomonadati</taxon>
        <taxon>Myxococcota</taxon>
        <taxon>Myxococcia</taxon>
        <taxon>Myxococcales</taxon>
        <taxon>Cystobacterineae</taxon>
        <taxon>Myxococcaceae</taxon>
        <taxon>Corallococcus</taxon>
    </lineage>
</organism>
<gene>
    <name evidence="1" type="ORF">D7X32_42120</name>
</gene>
<dbReference type="Proteomes" id="UP000268313">
    <property type="component" value="Unassembled WGS sequence"/>
</dbReference>
<proteinExistence type="predicted"/>
<keyword evidence="2" id="KW-1185">Reference proteome</keyword>
<dbReference type="AlphaFoldDB" id="A0A3A8JXT7"/>
<reference evidence="2" key="1">
    <citation type="submission" date="2018-09" db="EMBL/GenBank/DDBJ databases">
        <authorList>
            <person name="Livingstone P.G."/>
            <person name="Whitworth D.E."/>
        </authorList>
    </citation>
    <scope>NUCLEOTIDE SEQUENCE [LARGE SCALE GENOMIC DNA]</scope>
    <source>
        <strain evidence="2">CA043D</strain>
    </source>
</reference>
<name>A0A3A8JXT7_9BACT</name>
<dbReference type="OrthoDB" id="5506788at2"/>
<dbReference type="RefSeq" id="WP_120608143.1">
    <property type="nucleotide sequence ID" value="NZ_JABFJX010000450.1"/>
</dbReference>
<protein>
    <recommendedName>
        <fullName evidence="3">Lipoprotein</fullName>
    </recommendedName>
</protein>
<comment type="caution">
    <text evidence="1">The sequence shown here is derived from an EMBL/GenBank/DDBJ whole genome shotgun (WGS) entry which is preliminary data.</text>
</comment>
<evidence type="ECO:0008006" key="3">
    <source>
        <dbReference type="Google" id="ProtNLM"/>
    </source>
</evidence>
<evidence type="ECO:0000313" key="2">
    <source>
        <dbReference type="Proteomes" id="UP000268313"/>
    </source>
</evidence>
<accession>A0A3A8JXT7</accession>
<dbReference type="EMBL" id="RAWE01000334">
    <property type="protein sequence ID" value="RKG94423.1"/>
    <property type="molecule type" value="Genomic_DNA"/>
</dbReference>